<dbReference type="SUPFAM" id="SSF50249">
    <property type="entry name" value="Nucleic acid-binding proteins"/>
    <property type="match status" value="1"/>
</dbReference>
<dbReference type="FunFam" id="3.40.50.300:FF:000138">
    <property type="entry name" value="DNA helicase"/>
    <property type="match status" value="1"/>
</dbReference>
<keyword evidence="6" id="KW-0479">Metal-binding</keyword>
<evidence type="ECO:0000256" key="12">
    <source>
        <dbReference type="ARBA" id="ARBA00022840"/>
    </source>
</evidence>
<dbReference type="CDD" id="cd17753">
    <property type="entry name" value="MCM2"/>
    <property type="match status" value="1"/>
</dbReference>
<dbReference type="Pfam" id="PF23669">
    <property type="entry name" value="WHD_MCM2"/>
    <property type="match status" value="1"/>
</dbReference>
<dbReference type="EC" id="3.6.4.12" evidence="3"/>
<dbReference type="PROSITE" id="PS00847">
    <property type="entry name" value="MCM_1"/>
    <property type="match status" value="1"/>
</dbReference>
<dbReference type="InterPro" id="IPR041562">
    <property type="entry name" value="MCM_lid"/>
</dbReference>
<keyword evidence="7" id="KW-0547">Nucleotide-binding</keyword>
<dbReference type="SMART" id="SM00350">
    <property type="entry name" value="MCM"/>
    <property type="match status" value="1"/>
</dbReference>
<comment type="similarity">
    <text evidence="2">Belongs to the MCM family.</text>
</comment>
<dbReference type="EMBL" id="JARJCM010000004">
    <property type="protein sequence ID" value="KAJ7045607.1"/>
    <property type="molecule type" value="Genomic_DNA"/>
</dbReference>
<feature type="compositionally biased region" description="Acidic residues" evidence="16">
    <location>
        <begin position="263"/>
        <end position="276"/>
    </location>
</feature>
<dbReference type="Pfam" id="PF12619">
    <property type="entry name" value="MCM2_N"/>
    <property type="match status" value="1"/>
</dbReference>
<dbReference type="Pfam" id="PF14551">
    <property type="entry name" value="MCM_N"/>
    <property type="match status" value="1"/>
</dbReference>
<dbReference type="PROSITE" id="PS50051">
    <property type="entry name" value="MCM_2"/>
    <property type="match status" value="1"/>
</dbReference>
<evidence type="ECO:0000256" key="14">
    <source>
        <dbReference type="ARBA" id="ARBA00023242"/>
    </source>
</evidence>
<dbReference type="InterPro" id="IPR021475">
    <property type="entry name" value="Pants/Emi1-like"/>
</dbReference>
<dbReference type="PANTHER" id="PTHR11630:SF44">
    <property type="entry name" value="DNA REPLICATION LICENSING FACTOR MCM2"/>
    <property type="match status" value="1"/>
</dbReference>
<evidence type="ECO:0000256" key="2">
    <source>
        <dbReference type="ARBA" id="ARBA00008010"/>
    </source>
</evidence>
<name>A0AAD6XD52_9AGAR</name>
<keyword evidence="9" id="KW-0378">Hydrolase</keyword>
<dbReference type="Pfam" id="PF11326">
    <property type="entry name" value="PANTS-like"/>
    <property type="match status" value="1"/>
</dbReference>
<dbReference type="Gene3D" id="3.30.1640.10">
    <property type="entry name" value="mini-chromosome maintenance (MCM) complex, chain A, domain 1"/>
    <property type="match status" value="1"/>
</dbReference>
<keyword evidence="10" id="KW-0347">Helicase</keyword>
<evidence type="ECO:0000313" key="18">
    <source>
        <dbReference type="EMBL" id="KAJ7045607.1"/>
    </source>
</evidence>
<keyword evidence="8" id="KW-0863">Zinc-finger</keyword>
<feature type="domain" description="MCM C-terminal AAA(+) ATPase" evidence="17">
    <location>
        <begin position="612"/>
        <end position="817"/>
    </location>
</feature>
<evidence type="ECO:0000256" key="4">
    <source>
        <dbReference type="ARBA" id="ARBA00018925"/>
    </source>
</evidence>
<dbReference type="GO" id="GO:0005656">
    <property type="term" value="C:nuclear pre-replicative complex"/>
    <property type="evidence" value="ECO:0007669"/>
    <property type="project" value="UniProtKB-ARBA"/>
</dbReference>
<proteinExistence type="inferred from homology"/>
<dbReference type="InterPro" id="IPR031327">
    <property type="entry name" value="MCM"/>
</dbReference>
<keyword evidence="19" id="KW-1185">Reference proteome</keyword>
<dbReference type="InterPro" id="IPR027925">
    <property type="entry name" value="MCM_N"/>
</dbReference>
<evidence type="ECO:0000256" key="7">
    <source>
        <dbReference type="ARBA" id="ARBA00022741"/>
    </source>
</evidence>
<dbReference type="GO" id="GO:0031261">
    <property type="term" value="C:DNA replication preinitiation complex"/>
    <property type="evidence" value="ECO:0007669"/>
    <property type="project" value="UniProtKB-ARBA"/>
</dbReference>
<evidence type="ECO:0000256" key="10">
    <source>
        <dbReference type="ARBA" id="ARBA00022806"/>
    </source>
</evidence>
<dbReference type="GO" id="GO:0016787">
    <property type="term" value="F:hydrolase activity"/>
    <property type="evidence" value="ECO:0007669"/>
    <property type="project" value="UniProtKB-KW"/>
</dbReference>
<dbReference type="PRINTS" id="PR01658">
    <property type="entry name" value="MCMPROTEIN2"/>
</dbReference>
<keyword evidence="11" id="KW-0862">Zinc</keyword>
<dbReference type="PANTHER" id="PTHR11630">
    <property type="entry name" value="DNA REPLICATION LICENSING FACTOR MCM FAMILY MEMBER"/>
    <property type="match status" value="1"/>
</dbReference>
<dbReference type="Gene3D" id="2.20.28.10">
    <property type="match status" value="1"/>
</dbReference>
<dbReference type="Proteomes" id="UP001218188">
    <property type="component" value="Unassembled WGS sequence"/>
</dbReference>
<dbReference type="GO" id="GO:0043596">
    <property type="term" value="C:nuclear replication fork"/>
    <property type="evidence" value="ECO:0007669"/>
    <property type="project" value="UniProtKB-ARBA"/>
</dbReference>
<evidence type="ECO:0000313" key="19">
    <source>
        <dbReference type="Proteomes" id="UP001218188"/>
    </source>
</evidence>
<evidence type="ECO:0000256" key="16">
    <source>
        <dbReference type="SAM" id="MobiDB-lite"/>
    </source>
</evidence>
<keyword evidence="12" id="KW-0067">ATP-binding</keyword>
<evidence type="ECO:0000256" key="1">
    <source>
        <dbReference type="ARBA" id="ARBA00004123"/>
    </source>
</evidence>
<keyword evidence="13" id="KW-0238">DNA-binding</keyword>
<dbReference type="InterPro" id="IPR012340">
    <property type="entry name" value="NA-bd_OB-fold"/>
</dbReference>
<keyword evidence="5" id="KW-0235">DNA replication</keyword>
<evidence type="ECO:0000256" key="9">
    <source>
        <dbReference type="ARBA" id="ARBA00022801"/>
    </source>
</evidence>
<protein>
    <recommendedName>
        <fullName evidence="4">DNA replication licensing factor MCM2</fullName>
        <ecNumber evidence="3">3.6.4.12</ecNumber>
    </recommendedName>
</protein>
<dbReference type="InterPro" id="IPR018525">
    <property type="entry name" value="MCM_CS"/>
</dbReference>
<dbReference type="GO" id="GO:0008270">
    <property type="term" value="F:zinc ion binding"/>
    <property type="evidence" value="ECO:0007669"/>
    <property type="project" value="UniProtKB-KW"/>
</dbReference>
<dbReference type="Gene3D" id="3.40.50.300">
    <property type="entry name" value="P-loop containing nucleotide triphosphate hydrolases"/>
    <property type="match status" value="1"/>
</dbReference>
<dbReference type="GO" id="GO:0006279">
    <property type="term" value="P:premeiotic DNA replication"/>
    <property type="evidence" value="ECO:0007669"/>
    <property type="project" value="UniProtKB-ARBA"/>
</dbReference>
<evidence type="ECO:0000256" key="13">
    <source>
        <dbReference type="ARBA" id="ARBA00023125"/>
    </source>
</evidence>
<evidence type="ECO:0000256" key="3">
    <source>
        <dbReference type="ARBA" id="ARBA00012551"/>
    </source>
</evidence>
<dbReference type="AlphaFoldDB" id="A0AAD6XD52"/>
<keyword evidence="14" id="KW-0539">Nucleus</keyword>
<dbReference type="GO" id="GO:0003697">
    <property type="term" value="F:single-stranded DNA binding"/>
    <property type="evidence" value="ECO:0007669"/>
    <property type="project" value="TreeGrafter"/>
</dbReference>
<dbReference type="InterPro" id="IPR027417">
    <property type="entry name" value="P-loop_NTPase"/>
</dbReference>
<dbReference type="SUPFAM" id="SSF52540">
    <property type="entry name" value="P-loop containing nucleoside triphosphate hydrolases"/>
    <property type="match status" value="1"/>
</dbReference>
<dbReference type="InterPro" id="IPR001208">
    <property type="entry name" value="MCM_dom"/>
</dbReference>
<sequence>MSTDLKTDFKTAVKQEEWYLRRVYPNASDIPSCTNHLDTYFACNTIRNLVKSMYRYGHLREDCSEKWAEYKFCLSLKWMGVNERRDAWIRRKAIWWAKRRLGKSSEDVWQVRDEPLQNFPRPLDPSQQTPRRGKRQRSLSPVAGSSPPQQATPPAREDDLPPSSPPAPFSDTDESLDERGIPNIDDDEEDAEGEDLFGEGLQNDYGANELLDRYSDADINDDEDLEELSVAARRAADLKMDRRLRLAGAGKRAAGRRRGPGFVDDDDMEDADEEEEMVSRMKRRTRRPYDERRDIDDMEGVEGEIPLEQLSDIKAKSIVEWIANDLVRRTIVKHFRLFLTSYKDENNVTVYAQRIRSLGENNSESLEVSYIHLAKSKPILAYFLTNAPAPMLEILDTVALDAILFYFSEYKRIHSEIHVRICDLPLSSSLRDLRRADLNKLVRVTGVVTRRSGVFPQLKLVKFVCTKCKALLGPFFQDATREASEVKISFCGNCESKGPFPVSAEHTVYRNYQKMTLQESPGSVPAGRLPRHREVILLWDLIDSAKPGEEVEITGIYRNNFDASLNAKNGFPVFSTVIEANHVNKKEDLFAAFRLTEEDEKEMRALARDERIRKRIIKSIAPSIYGHEDIKTAIALSLFGGVLKDGNKHRIRGDINVLLLGDPGTAKSQFLKYAEKTAHRSVFATGQGASAVGLTASVRKDPVTREWTLEGGALVLADKGTCLIDEFDKMNDADRTSIHEAMEQQTISISKAGIVTTLQARCAVIAAANPIRGRYNPTIPFQQNVELTEPILSRFDVLCVVKDNVDPVLDELLARFVVGNHLRSHPKFEQEEDEINIGTTLDADIIPQHLLRKYIMYAREKIKPKLHALDQNKLADLFADLRRESQATGSYPITVRHLESMIRMAEASAKMALREYVRADDIDLAIEVAVGSFVSAQKMSIKKTLQRGFRKYLTQSKDHEELLAFLLGGLVKDKARLHQLQRHEQPELVTVKLSELEGRAKDHDIFDIAPFLRSKLFSTNGYKANEGVIEKTFRKVTE</sequence>
<evidence type="ECO:0000256" key="5">
    <source>
        <dbReference type="ARBA" id="ARBA00022705"/>
    </source>
</evidence>
<dbReference type="Gene3D" id="2.40.50.140">
    <property type="entry name" value="Nucleic acid-binding proteins"/>
    <property type="match status" value="1"/>
</dbReference>
<dbReference type="GO" id="GO:0043138">
    <property type="term" value="F:3'-5' DNA helicase activity"/>
    <property type="evidence" value="ECO:0007669"/>
    <property type="project" value="TreeGrafter"/>
</dbReference>
<dbReference type="InterPro" id="IPR008045">
    <property type="entry name" value="MCM2"/>
</dbReference>
<comment type="subcellular location">
    <subcellularLocation>
        <location evidence="1">Nucleus</location>
    </subcellularLocation>
</comment>
<reference evidence="18" key="1">
    <citation type="submission" date="2023-03" db="EMBL/GenBank/DDBJ databases">
        <title>Massive genome expansion in bonnet fungi (Mycena s.s.) driven by repeated elements and novel gene families across ecological guilds.</title>
        <authorList>
            <consortium name="Lawrence Berkeley National Laboratory"/>
            <person name="Harder C.B."/>
            <person name="Miyauchi S."/>
            <person name="Viragh M."/>
            <person name="Kuo A."/>
            <person name="Thoen E."/>
            <person name="Andreopoulos B."/>
            <person name="Lu D."/>
            <person name="Skrede I."/>
            <person name="Drula E."/>
            <person name="Henrissat B."/>
            <person name="Morin E."/>
            <person name="Kohler A."/>
            <person name="Barry K."/>
            <person name="LaButti K."/>
            <person name="Morin E."/>
            <person name="Salamov A."/>
            <person name="Lipzen A."/>
            <person name="Mereny Z."/>
            <person name="Hegedus B."/>
            <person name="Baldrian P."/>
            <person name="Stursova M."/>
            <person name="Weitz H."/>
            <person name="Taylor A."/>
            <person name="Grigoriev I.V."/>
            <person name="Nagy L.G."/>
            <person name="Martin F."/>
            <person name="Kauserud H."/>
        </authorList>
    </citation>
    <scope>NUCLEOTIDE SEQUENCE</scope>
    <source>
        <strain evidence="18">CBHHK200</strain>
    </source>
</reference>
<dbReference type="InterPro" id="IPR033762">
    <property type="entry name" value="MCM_OB"/>
</dbReference>
<organism evidence="18 19">
    <name type="scientific">Mycena alexandri</name>
    <dbReference type="NCBI Taxonomy" id="1745969"/>
    <lineage>
        <taxon>Eukaryota</taxon>
        <taxon>Fungi</taxon>
        <taxon>Dikarya</taxon>
        <taxon>Basidiomycota</taxon>
        <taxon>Agaricomycotina</taxon>
        <taxon>Agaricomycetes</taxon>
        <taxon>Agaricomycetidae</taxon>
        <taxon>Agaricales</taxon>
        <taxon>Marasmiineae</taxon>
        <taxon>Mycenaceae</taxon>
        <taxon>Mycena</taxon>
    </lineage>
</organism>
<dbReference type="Pfam" id="PF17855">
    <property type="entry name" value="MCM_lid"/>
    <property type="match status" value="1"/>
</dbReference>
<comment type="caution">
    <text evidence="18">The sequence shown here is derived from an EMBL/GenBank/DDBJ whole genome shotgun (WGS) entry which is preliminary data.</text>
</comment>
<evidence type="ECO:0000256" key="6">
    <source>
        <dbReference type="ARBA" id="ARBA00022723"/>
    </source>
</evidence>
<dbReference type="GO" id="GO:1902975">
    <property type="term" value="P:mitotic DNA replication initiation"/>
    <property type="evidence" value="ECO:0007669"/>
    <property type="project" value="TreeGrafter"/>
</dbReference>
<dbReference type="Pfam" id="PF17207">
    <property type="entry name" value="MCM_OB"/>
    <property type="match status" value="1"/>
</dbReference>
<dbReference type="PRINTS" id="PR01657">
    <property type="entry name" value="MCMFAMILY"/>
</dbReference>
<feature type="region of interest" description="Disordered" evidence="16">
    <location>
        <begin position="116"/>
        <end position="191"/>
    </location>
</feature>
<gene>
    <name evidence="18" type="ORF">C8F04DRAFT_1249003</name>
</gene>
<dbReference type="Pfam" id="PF00493">
    <property type="entry name" value="MCM"/>
    <property type="match status" value="1"/>
</dbReference>
<dbReference type="GO" id="GO:0042555">
    <property type="term" value="C:MCM complex"/>
    <property type="evidence" value="ECO:0007669"/>
    <property type="project" value="InterPro"/>
</dbReference>
<evidence type="ECO:0000259" key="17">
    <source>
        <dbReference type="PROSITE" id="PS50051"/>
    </source>
</evidence>
<keyword evidence="15" id="KW-0131">Cell cycle</keyword>
<evidence type="ECO:0000256" key="11">
    <source>
        <dbReference type="ARBA" id="ARBA00022833"/>
    </source>
</evidence>
<feature type="region of interest" description="Disordered" evidence="16">
    <location>
        <begin position="254"/>
        <end position="276"/>
    </location>
</feature>
<dbReference type="GO" id="GO:0017116">
    <property type="term" value="F:single-stranded DNA helicase activity"/>
    <property type="evidence" value="ECO:0007669"/>
    <property type="project" value="TreeGrafter"/>
</dbReference>
<evidence type="ECO:0000256" key="15">
    <source>
        <dbReference type="ARBA" id="ARBA00023306"/>
    </source>
</evidence>
<accession>A0AAD6XD52</accession>
<evidence type="ECO:0000256" key="8">
    <source>
        <dbReference type="ARBA" id="ARBA00022771"/>
    </source>
</evidence>
<dbReference type="InterPro" id="IPR059098">
    <property type="entry name" value="WHD_MCM2"/>
</dbReference>
<dbReference type="GO" id="GO:0005524">
    <property type="term" value="F:ATP binding"/>
    <property type="evidence" value="ECO:0007669"/>
    <property type="project" value="UniProtKB-KW"/>
</dbReference>
<dbReference type="GO" id="GO:0000727">
    <property type="term" value="P:double-strand break repair via break-induced replication"/>
    <property type="evidence" value="ECO:0007669"/>
    <property type="project" value="TreeGrafter"/>
</dbReference>